<proteinExistence type="predicted"/>
<dbReference type="InterPro" id="IPR013188">
    <property type="entry name" value="Flu_matrix_M1_C"/>
</dbReference>
<sequence>EELQSNIGVLRSLGASQKNGEGIAKDVMEVLKQSSMGNSALVKKYL</sequence>
<dbReference type="EMBL" id="MK961372">
    <property type="protein sequence ID" value="QCT22893.1"/>
    <property type="molecule type" value="Viral_cRNA"/>
</dbReference>
<evidence type="ECO:0000313" key="2">
    <source>
        <dbReference type="EMBL" id="QCT22893.1"/>
    </source>
</evidence>
<dbReference type="Pfam" id="PF08289">
    <property type="entry name" value="Flu_M1_C"/>
    <property type="match status" value="1"/>
</dbReference>
<feature type="domain" description="Influenza matrix M1 C-terminal" evidence="1">
    <location>
        <begin position="1"/>
        <end position="46"/>
    </location>
</feature>
<dbReference type="SMART" id="SM00759">
    <property type="entry name" value="Flu_M1_C"/>
    <property type="match status" value="1"/>
</dbReference>
<evidence type="ECO:0000259" key="1">
    <source>
        <dbReference type="SMART" id="SM00759"/>
    </source>
</evidence>
<feature type="non-terminal residue" evidence="2">
    <location>
        <position position="1"/>
    </location>
</feature>
<dbReference type="GO" id="GO:0003723">
    <property type="term" value="F:RNA binding"/>
    <property type="evidence" value="ECO:0007669"/>
    <property type="project" value="InterPro"/>
</dbReference>
<protein>
    <submittedName>
        <fullName evidence="2">Matrix protein 1</fullName>
    </submittedName>
</protein>
<name>A0A4P8YRA4_9INFB</name>
<reference evidence="2" key="1">
    <citation type="submission" date="2019-05" db="EMBL/GenBank/DDBJ databases">
        <title>Whole genome assembly of Influenza A virus.</title>
        <authorList>
            <person name="Tan G."/>
            <person name="Pickett B."/>
            <person name="Fedorova N."/>
            <person name="Amedeo P."/>
            <person name="Isom R."/>
            <person name="Hu L."/>
            <person name="Christensen J."/>
            <person name="Miller J."/>
            <person name="Durbin A."/>
            <person name="Williams T."/>
            <person name="Arumemi F."/>
            <person name="Alanis R."/>
            <person name="Balmseda A."/>
            <person name="Schiller A."/>
            <person name="Patel M."/>
            <person name="Kubale J."/>
            <person name="Gordon A."/>
        </authorList>
    </citation>
    <scope>NUCLEOTIDE SEQUENCE</scope>
    <source>
        <strain evidence="2">B/Nicaragua/8293_01/2017</strain>
    </source>
</reference>
<accession>A0A4P8YRA4</accession>
<dbReference type="GO" id="GO:0005198">
    <property type="term" value="F:structural molecule activity"/>
    <property type="evidence" value="ECO:0007669"/>
    <property type="project" value="InterPro"/>
</dbReference>
<gene>
    <name evidence="2" type="primary">M1</name>
</gene>
<organism evidence="2">
    <name type="scientific">Influenza B virus</name>
    <dbReference type="NCBI Taxonomy" id="11520"/>
    <lineage>
        <taxon>Viruses</taxon>
        <taxon>Riboviria</taxon>
        <taxon>Orthornavirae</taxon>
        <taxon>Negarnaviricota</taxon>
        <taxon>Polyploviricotina</taxon>
        <taxon>Insthoviricetes</taxon>
        <taxon>Articulavirales</taxon>
        <taxon>Orthomyxoviridae</taxon>
        <taxon>Betainfluenzavirus</taxon>
        <taxon>Betainfluenzavirus influenzae</taxon>
    </lineage>
</organism>
<organismHost>
    <name type="scientific">Homo sapiens</name>
    <name type="common">Human</name>
    <dbReference type="NCBI Taxonomy" id="9606"/>
</organismHost>